<dbReference type="AlphaFoldDB" id="A0A1Y6K637"/>
<reference evidence="3" key="1">
    <citation type="submission" date="2017-05" db="EMBL/GenBank/DDBJ databases">
        <authorList>
            <person name="Kirkegaard R."/>
            <person name="Mcilroy J S."/>
        </authorList>
    </citation>
    <scope>NUCLEOTIDE SEQUENCE [LARGE SCALE GENOMIC DNA]</scope>
</reference>
<dbReference type="EMBL" id="LT859958">
    <property type="protein sequence ID" value="SMX54307.1"/>
    <property type="molecule type" value="Genomic_DNA"/>
</dbReference>
<dbReference type="SUPFAM" id="SSF48239">
    <property type="entry name" value="Terpenoid cyclases/Protein prenyltransferases"/>
    <property type="match status" value="2"/>
</dbReference>
<keyword evidence="1" id="KW-1133">Transmembrane helix</keyword>
<sequence>METPLRKAQFFIVFLTLLSLAFAPLLHNTRAQSVSSEVDVHTAILQAVEYLKTQQNDDGGIRWIDESSSVAVSVRVVLALAASRLPQEVLTSSQGLTPVDYLANQGYDWIFQSENGESELNLARAGQLLTAVAAANQDPYAFGSERINLPYLINDQYDPNSGVFGKATPNNVTDQVWAILGLASAYASVPQDSVTWLSQAQQADGSWDDGFGSTLDMTPLAVMALLSSDYLHENDPEILLALDFIGENQQSNGGWQTEWDSTTSANVTGMILQSLYAAGHQLTDPLWTKEDGSPLDALLHIQQENGAFGADYINAYGTADGILGLSDQPLYDLGHVRRVGRAFAFVFDAQDDDGGWGSTGQTLDVIIAAQAAGWDPQTIAINDRSPLTFLANNLEAYIASGPDAIGKSIIGLVAPGQDPTNFNGLNLVQALIESYNPDTAAFGDPENTWHQALSLLGLKAANVEIPEGALQTLLDLQREDGGWEYATGFGTWADSTALALQALLASGLSSGDDAIQNGFNYLRGQQLESGGWGDASTTSFVIMALNASDLHPDEWRTQSNGTPIPDLFTYQKPSGAFMFSEDFVDDNLMATTAALLALIGGHYYIQHTFEVPTNSVGLVIQDEQDTITTACVNIEGKSISGLALLKNSGIPYEDQDGFINSIMNRSNPQDGTLYWSYWHWDGREWIFHTSGAGDIDVLPGNLEAWYLVSWERFPSPPPEYTPHIQVICGENQLKNYAAQPYLHYYDLNKTAANVNQAQKFSVKPYSQDIESTTTDPQSETKPLSTTPLIIIGVLGVLVIALVVWLLFRKK</sequence>
<dbReference type="PANTHER" id="PTHR10559">
    <property type="entry name" value="TRANSCOBALAMIN-1/GASTRIC INTRINSIC FACTOR"/>
    <property type="match status" value="1"/>
</dbReference>
<dbReference type="OrthoDB" id="144905at2"/>
<evidence type="ECO:0000256" key="1">
    <source>
        <dbReference type="SAM" id="Phobius"/>
    </source>
</evidence>
<dbReference type="KEGG" id="abat:CFX1CAM_1242"/>
<organism evidence="2 3">
    <name type="scientific">Candidatus Brevifilum fermentans</name>
    <dbReference type="NCBI Taxonomy" id="1986204"/>
    <lineage>
        <taxon>Bacteria</taxon>
        <taxon>Bacillati</taxon>
        <taxon>Chloroflexota</taxon>
        <taxon>Anaerolineae</taxon>
        <taxon>Anaerolineales</taxon>
        <taxon>Anaerolineaceae</taxon>
        <taxon>Candidatus Brevifilum</taxon>
    </lineage>
</organism>
<dbReference type="Proteomes" id="UP000195514">
    <property type="component" value="Chromosome I"/>
</dbReference>
<gene>
    <name evidence="2" type="ORF">CFX1CAM_1242</name>
</gene>
<dbReference type="InterPro" id="IPR008930">
    <property type="entry name" value="Terpenoid_cyclase/PrenylTrfase"/>
</dbReference>
<evidence type="ECO:0000313" key="3">
    <source>
        <dbReference type="Proteomes" id="UP000195514"/>
    </source>
</evidence>
<evidence type="ECO:0008006" key="4">
    <source>
        <dbReference type="Google" id="ProtNLM"/>
    </source>
</evidence>
<dbReference type="InterPro" id="IPR051588">
    <property type="entry name" value="Cobalamin_Transport"/>
</dbReference>
<keyword evidence="1" id="KW-0812">Transmembrane</keyword>
<protein>
    <recommendedName>
        <fullName evidence="4">Squalene cyclase C-terminal domain-containing protein</fullName>
    </recommendedName>
</protein>
<keyword evidence="1" id="KW-0472">Membrane</keyword>
<dbReference type="RefSeq" id="WP_087862165.1">
    <property type="nucleotide sequence ID" value="NZ_LT859958.1"/>
</dbReference>
<evidence type="ECO:0000313" key="2">
    <source>
        <dbReference type="EMBL" id="SMX54307.1"/>
    </source>
</evidence>
<name>A0A1Y6K637_9CHLR</name>
<dbReference type="PANTHER" id="PTHR10559:SF18">
    <property type="entry name" value="TRANSCOBALAMIN II"/>
    <property type="match status" value="1"/>
</dbReference>
<feature type="transmembrane region" description="Helical" evidence="1">
    <location>
        <begin position="788"/>
        <end position="807"/>
    </location>
</feature>
<accession>A0A1Y6K637</accession>
<dbReference type="Gene3D" id="1.50.10.20">
    <property type="match status" value="2"/>
</dbReference>
<keyword evidence="3" id="KW-1185">Reference proteome</keyword>
<proteinExistence type="predicted"/>